<dbReference type="PROSITE" id="PS51353">
    <property type="entry name" value="ARSC"/>
    <property type="match status" value="1"/>
</dbReference>
<dbReference type="InterPro" id="IPR006660">
    <property type="entry name" value="Arsenate_reductase-like"/>
</dbReference>
<dbReference type="PANTHER" id="PTHR30041">
    <property type="entry name" value="ARSENATE REDUCTASE"/>
    <property type="match status" value="1"/>
</dbReference>
<name>A0A0W8E6C1_9ZZZZ</name>
<gene>
    <name evidence="1" type="ORF">ASZ90_018401</name>
</gene>
<protein>
    <recommendedName>
        <fullName evidence="2">Arsenate reductase</fullName>
    </recommendedName>
</protein>
<proteinExistence type="predicted"/>
<dbReference type="AlphaFoldDB" id="A0A0W8E6C1"/>
<accession>A0A0W8E6C1</accession>
<evidence type="ECO:0008006" key="2">
    <source>
        <dbReference type="Google" id="ProtNLM"/>
    </source>
</evidence>
<dbReference type="EMBL" id="LNQE01001856">
    <property type="protein sequence ID" value="KUG04181.1"/>
    <property type="molecule type" value="Genomic_DNA"/>
</dbReference>
<organism evidence="1">
    <name type="scientific">hydrocarbon metagenome</name>
    <dbReference type="NCBI Taxonomy" id="938273"/>
    <lineage>
        <taxon>unclassified sequences</taxon>
        <taxon>metagenomes</taxon>
        <taxon>ecological metagenomes</taxon>
    </lineage>
</organism>
<dbReference type="Pfam" id="PF03960">
    <property type="entry name" value="ArsC"/>
    <property type="match status" value="1"/>
</dbReference>
<dbReference type="SUPFAM" id="SSF52833">
    <property type="entry name" value="Thioredoxin-like"/>
    <property type="match status" value="1"/>
</dbReference>
<evidence type="ECO:0000313" key="1">
    <source>
        <dbReference type="EMBL" id="KUG04181.1"/>
    </source>
</evidence>
<reference evidence="1" key="1">
    <citation type="journal article" date="2015" name="Proc. Natl. Acad. Sci. U.S.A.">
        <title>Networks of energetic and metabolic interactions define dynamics in microbial communities.</title>
        <authorList>
            <person name="Embree M."/>
            <person name="Liu J.K."/>
            <person name="Al-Bassam M.M."/>
            <person name="Zengler K."/>
        </authorList>
    </citation>
    <scope>NUCLEOTIDE SEQUENCE</scope>
</reference>
<dbReference type="PANTHER" id="PTHR30041:SF8">
    <property type="entry name" value="PROTEIN YFFB"/>
    <property type="match status" value="1"/>
</dbReference>
<sequence>MQILAKLAQKEIKELVNRRSQAFKKVQADIDKMDDEQIADLIIENPRILIRPILSDGSNLVLGFKEENYQQFLG</sequence>
<dbReference type="InterPro" id="IPR036249">
    <property type="entry name" value="Thioredoxin-like_sf"/>
</dbReference>
<comment type="caution">
    <text evidence="1">The sequence shown here is derived from an EMBL/GenBank/DDBJ whole genome shotgun (WGS) entry which is preliminary data.</text>
</comment>
<dbReference type="Gene3D" id="3.40.30.10">
    <property type="entry name" value="Glutaredoxin"/>
    <property type="match status" value="1"/>
</dbReference>